<dbReference type="GO" id="GO:0008495">
    <property type="term" value="F:protoheme IX farnesyltransferase activity"/>
    <property type="evidence" value="ECO:0007669"/>
    <property type="project" value="InterPro"/>
</dbReference>
<dbReference type="NCBIfam" id="TIGR01473">
    <property type="entry name" value="cyoE_ctaB"/>
    <property type="match status" value="1"/>
</dbReference>
<keyword evidence="4" id="KW-0808">Transferase</keyword>
<dbReference type="HAMAP" id="MF_00154">
    <property type="entry name" value="CyoE_CtaB"/>
    <property type="match status" value="1"/>
</dbReference>
<evidence type="ECO:0000256" key="1">
    <source>
        <dbReference type="ARBA" id="ARBA00004651"/>
    </source>
</evidence>
<protein>
    <recommendedName>
        <fullName evidence="9">Protoheme IX farnesyltransferase</fullName>
    </recommendedName>
    <alternativeName>
        <fullName evidence="10">Heme B farnesyltransferase</fullName>
    </alternativeName>
</protein>
<dbReference type="CDD" id="cd13957">
    <property type="entry name" value="PT_UbiA_Cox10"/>
    <property type="match status" value="1"/>
</dbReference>
<dbReference type="InterPro" id="IPR044878">
    <property type="entry name" value="UbiA_sf"/>
</dbReference>
<dbReference type="FunFam" id="1.10.357.140:FF:000001">
    <property type="entry name" value="Protoheme IX farnesyltransferase"/>
    <property type="match status" value="1"/>
</dbReference>
<evidence type="ECO:0000256" key="2">
    <source>
        <dbReference type="ARBA" id="ARBA00004919"/>
    </source>
</evidence>
<comment type="pathway">
    <text evidence="2">Porphyrin-containing compound metabolism; heme O biosynthesis; heme O from protoheme: step 1/1.</text>
</comment>
<dbReference type="InterPro" id="IPR006369">
    <property type="entry name" value="Protohaem_IX_farnesylTrfase"/>
</dbReference>
<keyword evidence="6 11" id="KW-1133">Transmembrane helix</keyword>
<feature type="transmembrane region" description="Helical" evidence="11">
    <location>
        <begin position="216"/>
        <end position="236"/>
    </location>
</feature>
<comment type="subcellular location">
    <subcellularLocation>
        <location evidence="1">Cell membrane</location>
        <topology evidence="1">Multi-pass membrane protein</topology>
    </subcellularLocation>
</comment>
<feature type="transmembrane region" description="Helical" evidence="11">
    <location>
        <begin position="248"/>
        <end position="268"/>
    </location>
</feature>
<dbReference type="Pfam" id="PF01040">
    <property type="entry name" value="UbiA"/>
    <property type="match status" value="1"/>
</dbReference>
<dbReference type="PANTHER" id="PTHR43448:SF7">
    <property type="entry name" value="4-HYDROXYBENZOATE SOLANESYLTRANSFERASE"/>
    <property type="match status" value="1"/>
</dbReference>
<reference evidence="12" key="1">
    <citation type="submission" date="2018-05" db="EMBL/GenBank/DDBJ databases">
        <authorList>
            <person name="Lanie J.A."/>
            <person name="Ng W.-L."/>
            <person name="Kazmierczak K.M."/>
            <person name="Andrzejewski T.M."/>
            <person name="Davidsen T.M."/>
            <person name="Wayne K.J."/>
            <person name="Tettelin H."/>
            <person name="Glass J.I."/>
            <person name="Rusch D."/>
            <person name="Podicherti R."/>
            <person name="Tsui H.-C.T."/>
            <person name="Winkler M.E."/>
        </authorList>
    </citation>
    <scope>NUCLEOTIDE SEQUENCE</scope>
</reference>
<dbReference type="EMBL" id="UINC01031014">
    <property type="protein sequence ID" value="SVB16369.1"/>
    <property type="molecule type" value="Genomic_DNA"/>
</dbReference>
<dbReference type="GO" id="GO:0006783">
    <property type="term" value="P:heme biosynthetic process"/>
    <property type="evidence" value="ECO:0007669"/>
    <property type="project" value="UniProtKB-KW"/>
</dbReference>
<accession>A0A382BS03</accession>
<organism evidence="12">
    <name type="scientific">marine metagenome</name>
    <dbReference type="NCBI Taxonomy" id="408172"/>
    <lineage>
        <taxon>unclassified sequences</taxon>
        <taxon>metagenomes</taxon>
        <taxon>ecological metagenomes</taxon>
    </lineage>
</organism>
<keyword evidence="5 11" id="KW-0812">Transmembrane</keyword>
<dbReference type="AlphaFoldDB" id="A0A382BS03"/>
<evidence type="ECO:0000313" key="12">
    <source>
        <dbReference type="EMBL" id="SVB16369.1"/>
    </source>
</evidence>
<keyword evidence="3" id="KW-1003">Cell membrane</keyword>
<dbReference type="NCBIfam" id="NF003349">
    <property type="entry name" value="PRK04375.1-2"/>
    <property type="match status" value="1"/>
</dbReference>
<dbReference type="Gene3D" id="1.10.357.140">
    <property type="entry name" value="UbiA prenyltransferase"/>
    <property type="match status" value="1"/>
</dbReference>
<evidence type="ECO:0000256" key="10">
    <source>
        <dbReference type="ARBA" id="ARBA00042475"/>
    </source>
</evidence>
<evidence type="ECO:0000256" key="5">
    <source>
        <dbReference type="ARBA" id="ARBA00022692"/>
    </source>
</evidence>
<name>A0A382BS03_9ZZZZ</name>
<feature type="transmembrane region" description="Helical" evidence="11">
    <location>
        <begin position="192"/>
        <end position="210"/>
    </location>
</feature>
<evidence type="ECO:0000256" key="7">
    <source>
        <dbReference type="ARBA" id="ARBA00023133"/>
    </source>
</evidence>
<keyword evidence="7" id="KW-0350">Heme biosynthesis</keyword>
<dbReference type="PANTHER" id="PTHR43448">
    <property type="entry name" value="PROTOHEME IX FARNESYLTRANSFERASE, MITOCHONDRIAL"/>
    <property type="match status" value="1"/>
</dbReference>
<feature type="transmembrane region" description="Helical" evidence="11">
    <location>
        <begin position="24"/>
        <end position="42"/>
    </location>
</feature>
<evidence type="ECO:0000256" key="6">
    <source>
        <dbReference type="ARBA" id="ARBA00022989"/>
    </source>
</evidence>
<evidence type="ECO:0000256" key="3">
    <source>
        <dbReference type="ARBA" id="ARBA00022475"/>
    </source>
</evidence>
<feature type="transmembrane region" description="Helical" evidence="11">
    <location>
        <begin position="146"/>
        <end position="167"/>
    </location>
</feature>
<keyword evidence="8 11" id="KW-0472">Membrane</keyword>
<gene>
    <name evidence="12" type="ORF">METZ01_LOCUS169223</name>
</gene>
<feature type="transmembrane region" description="Helical" evidence="11">
    <location>
        <begin position="89"/>
        <end position="106"/>
    </location>
</feature>
<evidence type="ECO:0000256" key="9">
    <source>
        <dbReference type="ARBA" id="ARBA00040810"/>
    </source>
</evidence>
<dbReference type="InterPro" id="IPR030470">
    <property type="entry name" value="UbiA_prenylTrfase_CS"/>
</dbReference>
<evidence type="ECO:0000256" key="8">
    <source>
        <dbReference type="ARBA" id="ARBA00023136"/>
    </source>
</evidence>
<proteinExistence type="inferred from homology"/>
<sequence length="269" mass="28871">MVTALGGLFLASEGFPNPLTTLVVLVGGSLAAGGANAINHFLDRDIDSKMSRTSQRPLVSGQVAPIPALLFGIFLNVLGFALLWQMTNLLSASLALTATLFYVFVYTIGLKRTTPQNIVIGGAAGAVPPMVGWAAVTGSILDPSPFLLFAIIFFWTPPHFWALSLILKDDYEEAGVPMLPVVAGVQSTKKQIFAYTWILLVLMIATVLLVPGLGVIYGVISLPLTFIFIGFTWRLLKQDGIGFAKATYLFSLAYLALLFLAIIIDGSFQ</sequence>
<dbReference type="InterPro" id="IPR000537">
    <property type="entry name" value="UbiA_prenyltransferase"/>
</dbReference>
<feature type="transmembrane region" description="Helical" evidence="11">
    <location>
        <begin position="63"/>
        <end position="83"/>
    </location>
</feature>
<evidence type="ECO:0000256" key="4">
    <source>
        <dbReference type="ARBA" id="ARBA00022679"/>
    </source>
</evidence>
<evidence type="ECO:0000256" key="11">
    <source>
        <dbReference type="SAM" id="Phobius"/>
    </source>
</evidence>
<feature type="transmembrane region" description="Helical" evidence="11">
    <location>
        <begin position="118"/>
        <end position="140"/>
    </location>
</feature>
<dbReference type="GO" id="GO:0005886">
    <property type="term" value="C:plasma membrane"/>
    <property type="evidence" value="ECO:0007669"/>
    <property type="project" value="UniProtKB-SubCell"/>
</dbReference>
<dbReference type="PROSITE" id="PS00943">
    <property type="entry name" value="UBIA"/>
    <property type="match status" value="1"/>
</dbReference>